<evidence type="ECO:0000313" key="2">
    <source>
        <dbReference type="Proteomes" id="UP001469553"/>
    </source>
</evidence>
<protein>
    <submittedName>
        <fullName evidence="1">Uncharacterized protein</fullName>
    </submittedName>
</protein>
<proteinExistence type="predicted"/>
<evidence type="ECO:0000313" key="1">
    <source>
        <dbReference type="EMBL" id="MEQ2279395.1"/>
    </source>
</evidence>
<accession>A0ABV0XD66</accession>
<organism evidence="1 2">
    <name type="scientific">Ameca splendens</name>
    <dbReference type="NCBI Taxonomy" id="208324"/>
    <lineage>
        <taxon>Eukaryota</taxon>
        <taxon>Metazoa</taxon>
        <taxon>Chordata</taxon>
        <taxon>Craniata</taxon>
        <taxon>Vertebrata</taxon>
        <taxon>Euteleostomi</taxon>
        <taxon>Actinopterygii</taxon>
        <taxon>Neopterygii</taxon>
        <taxon>Teleostei</taxon>
        <taxon>Neoteleostei</taxon>
        <taxon>Acanthomorphata</taxon>
        <taxon>Ovalentaria</taxon>
        <taxon>Atherinomorphae</taxon>
        <taxon>Cyprinodontiformes</taxon>
        <taxon>Goodeidae</taxon>
        <taxon>Ameca</taxon>
    </lineage>
</organism>
<dbReference type="EMBL" id="JAHRIP010000491">
    <property type="protein sequence ID" value="MEQ2279395.1"/>
    <property type="molecule type" value="Genomic_DNA"/>
</dbReference>
<keyword evidence="2" id="KW-1185">Reference proteome</keyword>
<name>A0ABV0XD66_9TELE</name>
<dbReference type="Proteomes" id="UP001469553">
    <property type="component" value="Unassembled WGS sequence"/>
</dbReference>
<comment type="caution">
    <text evidence="1">The sequence shown here is derived from an EMBL/GenBank/DDBJ whole genome shotgun (WGS) entry which is preliminary data.</text>
</comment>
<gene>
    <name evidence="1" type="ORF">AMECASPLE_008962</name>
</gene>
<reference evidence="1 2" key="1">
    <citation type="submission" date="2021-06" db="EMBL/GenBank/DDBJ databases">
        <authorList>
            <person name="Palmer J.M."/>
        </authorList>
    </citation>
    <scope>NUCLEOTIDE SEQUENCE [LARGE SCALE GENOMIC DNA]</scope>
    <source>
        <strain evidence="1 2">AS_MEX2019</strain>
        <tissue evidence="1">Muscle</tissue>
    </source>
</reference>
<sequence>MLFPTSNLLHSMQFIYIAPIHNTPQGTQEKNMFKYRIASSNQSNHIDQGWLKCGSQAICGPQNDFALPPNQISYKVDPPAQQLKSFSAKLTKCKHERMK</sequence>